<dbReference type="RefSeq" id="WP_181471398.1">
    <property type="nucleotide sequence ID" value="NZ_JACEFG010000001.1"/>
</dbReference>
<evidence type="ECO:0000313" key="1">
    <source>
        <dbReference type="EMBL" id="MBA2174400.1"/>
    </source>
</evidence>
<dbReference type="EMBL" id="JACEFG010000001">
    <property type="protein sequence ID" value="MBA2174400.1"/>
    <property type="molecule type" value="Genomic_DNA"/>
</dbReference>
<name>A0A838CQX0_9BACI</name>
<evidence type="ECO:0008006" key="3">
    <source>
        <dbReference type="Google" id="ProtNLM"/>
    </source>
</evidence>
<keyword evidence="2" id="KW-1185">Reference proteome</keyword>
<organism evidence="1 2">
    <name type="scientific">Halobacillus locisalis</name>
    <dbReference type="NCBI Taxonomy" id="220753"/>
    <lineage>
        <taxon>Bacteria</taxon>
        <taxon>Bacillati</taxon>
        <taxon>Bacillota</taxon>
        <taxon>Bacilli</taxon>
        <taxon>Bacillales</taxon>
        <taxon>Bacillaceae</taxon>
        <taxon>Halobacillus</taxon>
    </lineage>
</organism>
<dbReference type="Proteomes" id="UP000571017">
    <property type="component" value="Unassembled WGS sequence"/>
</dbReference>
<comment type="caution">
    <text evidence="1">The sequence shown here is derived from an EMBL/GenBank/DDBJ whole genome shotgun (WGS) entry which is preliminary data.</text>
</comment>
<proteinExistence type="predicted"/>
<gene>
    <name evidence="1" type="ORF">H0266_05710</name>
</gene>
<accession>A0A838CQX0</accession>
<reference evidence="1 2" key="1">
    <citation type="journal article" date="2004" name="Extremophiles">
        <title>Halobacillus locisalis sp. nov., a halophilic bacterium isolated from a marine solar saltern of the Yellow Sea in Korea.</title>
        <authorList>
            <person name="Yoon J.H."/>
            <person name="Kang K.H."/>
            <person name="Oh T.K."/>
            <person name="Park Y.H."/>
        </authorList>
    </citation>
    <scope>NUCLEOTIDE SEQUENCE [LARGE SCALE GENOMIC DNA]</scope>
    <source>
        <strain evidence="1 2">KCTC 3788</strain>
    </source>
</reference>
<evidence type="ECO:0000313" key="2">
    <source>
        <dbReference type="Proteomes" id="UP000571017"/>
    </source>
</evidence>
<sequence length="111" mass="13411">MAAVYDFSYYRARKLVKNRMKDKGLIYEVYFSTVQFVYVNLWRNHQDGMEFLTTHTDLKELFNGDEQKFATTFMLIHKYWELEPVACHGMFDQFQTIGDVCHYIERKVKTM</sequence>
<protein>
    <recommendedName>
        <fullName evidence="3">Acyl carrier protein</fullName>
    </recommendedName>
</protein>
<dbReference type="AlphaFoldDB" id="A0A838CQX0"/>